<organism evidence="1">
    <name type="scientific">Candidatus Kentrum sp. DK</name>
    <dbReference type="NCBI Taxonomy" id="2126562"/>
    <lineage>
        <taxon>Bacteria</taxon>
        <taxon>Pseudomonadati</taxon>
        <taxon>Pseudomonadota</taxon>
        <taxon>Gammaproteobacteria</taxon>
        <taxon>Candidatus Kentrum</taxon>
    </lineage>
</organism>
<sequence>MEVFNEDLRNPLAPRRQFLGGDVFDALLRIPRHGAEFVAGKKDRLAPFHAGRRESVRYLLGRASSRAHLYSALAN</sequence>
<evidence type="ECO:0000313" key="1">
    <source>
        <dbReference type="EMBL" id="VFJ63472.1"/>
    </source>
</evidence>
<proteinExistence type="predicted"/>
<gene>
    <name evidence="1" type="ORF">BECKDK2373C_GA0170839_11082</name>
</gene>
<protein>
    <submittedName>
        <fullName evidence="1">Uncharacterized protein</fullName>
    </submittedName>
</protein>
<accession>A0A450T9W6</accession>
<dbReference type="AlphaFoldDB" id="A0A450T9W6"/>
<name>A0A450T9W6_9GAMM</name>
<dbReference type="EMBL" id="CAADEY010000108">
    <property type="protein sequence ID" value="VFJ63472.1"/>
    <property type="molecule type" value="Genomic_DNA"/>
</dbReference>
<reference evidence="1" key="1">
    <citation type="submission" date="2019-02" db="EMBL/GenBank/DDBJ databases">
        <authorList>
            <person name="Gruber-Vodicka R. H."/>
            <person name="Seah K. B. B."/>
        </authorList>
    </citation>
    <scope>NUCLEOTIDE SEQUENCE</scope>
    <source>
        <strain evidence="1">BECK_DK161</strain>
    </source>
</reference>